<evidence type="ECO:0000313" key="3">
    <source>
        <dbReference type="Proteomes" id="UP000254764"/>
    </source>
</evidence>
<sequence length="49" mass="5376">MQDLSAVTPPFLPVTVKDGFCPTPPHKIETKADFTRTGPVHLDSARERA</sequence>
<feature type="region of interest" description="Disordered" evidence="1">
    <location>
        <begin position="27"/>
        <end position="49"/>
    </location>
</feature>
<organism evidence="2 3">
    <name type="scientific">Ciceribacter selenitireducens ATCC BAA-1503</name>
    <dbReference type="NCBI Taxonomy" id="1336235"/>
    <lineage>
        <taxon>Bacteria</taxon>
        <taxon>Pseudomonadati</taxon>
        <taxon>Pseudomonadota</taxon>
        <taxon>Alphaproteobacteria</taxon>
        <taxon>Hyphomicrobiales</taxon>
        <taxon>Rhizobiaceae</taxon>
        <taxon>Ciceribacter</taxon>
    </lineage>
</organism>
<dbReference type="EMBL" id="UEYP01000016">
    <property type="protein sequence ID" value="SSC64970.1"/>
    <property type="molecule type" value="Genomic_DNA"/>
</dbReference>
<accession>A0A376ABE0</accession>
<reference evidence="3" key="1">
    <citation type="submission" date="2018-07" db="EMBL/GenBank/DDBJ databases">
        <authorList>
            <person name="Peiro R."/>
            <person name="Begona"/>
            <person name="Cbmso G."/>
            <person name="Lopez M."/>
            <person name="Gonzalez S."/>
        </authorList>
    </citation>
    <scope>NUCLEOTIDE SEQUENCE [LARGE SCALE GENOMIC DNA]</scope>
</reference>
<protein>
    <submittedName>
        <fullName evidence="2">Uncharacterized protein</fullName>
    </submittedName>
</protein>
<dbReference type="Proteomes" id="UP000254764">
    <property type="component" value="Unassembled WGS sequence"/>
</dbReference>
<gene>
    <name evidence="2" type="ORF">RHIZ70_678</name>
</gene>
<keyword evidence="3" id="KW-1185">Reference proteome</keyword>
<dbReference type="AlphaFoldDB" id="A0A376ABE0"/>
<name>A0A376ABE0_9HYPH</name>
<evidence type="ECO:0000256" key="1">
    <source>
        <dbReference type="SAM" id="MobiDB-lite"/>
    </source>
</evidence>
<proteinExistence type="predicted"/>
<evidence type="ECO:0000313" key="2">
    <source>
        <dbReference type="EMBL" id="SSC64970.1"/>
    </source>
</evidence>